<dbReference type="PROSITE" id="PS51257">
    <property type="entry name" value="PROKAR_LIPOPROTEIN"/>
    <property type="match status" value="1"/>
</dbReference>
<reference evidence="1 2" key="1">
    <citation type="submission" date="2020-07" db="EMBL/GenBank/DDBJ databases">
        <title>Roseicoccus Jingziensis gen. nov., sp. nov., isolated from coastal seawater.</title>
        <authorList>
            <person name="Feng X."/>
        </authorList>
    </citation>
    <scope>NUCLEOTIDE SEQUENCE [LARGE SCALE GENOMIC DNA]</scope>
    <source>
        <strain evidence="1 2">N1E253</strain>
    </source>
</reference>
<evidence type="ECO:0000313" key="1">
    <source>
        <dbReference type="EMBL" id="NWK55900.1"/>
    </source>
</evidence>
<sequence length="57" mass="6508">MTAFFKFCLLIVTVTPFCLTTSSCVVKQTTTRDGAVVDEKYIIKRPVKKFIQNAEFE</sequence>
<gene>
    <name evidence="1" type="ORF">HW115_09775</name>
</gene>
<accession>A0A851GM72</accession>
<dbReference type="RefSeq" id="WP_178932436.1">
    <property type="nucleotide sequence ID" value="NZ_JACBAZ010000003.1"/>
</dbReference>
<dbReference type="Proteomes" id="UP000557872">
    <property type="component" value="Unassembled WGS sequence"/>
</dbReference>
<organism evidence="1 2">
    <name type="scientific">Oceaniferula marina</name>
    <dbReference type="NCBI Taxonomy" id="2748318"/>
    <lineage>
        <taxon>Bacteria</taxon>
        <taxon>Pseudomonadati</taxon>
        <taxon>Verrucomicrobiota</taxon>
        <taxon>Verrucomicrobiia</taxon>
        <taxon>Verrucomicrobiales</taxon>
        <taxon>Verrucomicrobiaceae</taxon>
        <taxon>Oceaniferula</taxon>
    </lineage>
</organism>
<protein>
    <submittedName>
        <fullName evidence="1">Uncharacterized protein</fullName>
    </submittedName>
</protein>
<comment type="caution">
    <text evidence="1">The sequence shown here is derived from an EMBL/GenBank/DDBJ whole genome shotgun (WGS) entry which is preliminary data.</text>
</comment>
<dbReference type="EMBL" id="JACBAZ010000003">
    <property type="protein sequence ID" value="NWK55900.1"/>
    <property type="molecule type" value="Genomic_DNA"/>
</dbReference>
<evidence type="ECO:0000313" key="2">
    <source>
        <dbReference type="Proteomes" id="UP000557872"/>
    </source>
</evidence>
<proteinExistence type="predicted"/>
<dbReference type="AlphaFoldDB" id="A0A851GM72"/>
<name>A0A851GM72_9BACT</name>
<keyword evidence="2" id="KW-1185">Reference proteome</keyword>